<keyword evidence="3 6" id="KW-0812">Transmembrane</keyword>
<feature type="transmembrane region" description="Helical" evidence="6">
    <location>
        <begin position="137"/>
        <end position="153"/>
    </location>
</feature>
<dbReference type="Gene3D" id="1.20.1250.20">
    <property type="entry name" value="MFS general substrate transporter like domains"/>
    <property type="match status" value="1"/>
</dbReference>
<proteinExistence type="predicted"/>
<feature type="transmembrane region" description="Helical" evidence="6">
    <location>
        <begin position="431"/>
        <end position="447"/>
    </location>
</feature>
<dbReference type="EMBL" id="JAWCUI010000008">
    <property type="protein sequence ID" value="KAL1901071.1"/>
    <property type="molecule type" value="Genomic_DNA"/>
</dbReference>
<name>A0ABR3ZK34_9PEZI</name>
<evidence type="ECO:0000256" key="1">
    <source>
        <dbReference type="ARBA" id="ARBA00004141"/>
    </source>
</evidence>
<comment type="subcellular location">
    <subcellularLocation>
        <location evidence="1">Membrane</location>
        <topology evidence="1">Multi-pass membrane protein</topology>
    </subcellularLocation>
</comment>
<dbReference type="InterPro" id="IPR053791">
    <property type="entry name" value="MFS_Tri12-like"/>
</dbReference>
<dbReference type="Proteomes" id="UP001583186">
    <property type="component" value="Unassembled WGS sequence"/>
</dbReference>
<evidence type="ECO:0000256" key="2">
    <source>
        <dbReference type="ARBA" id="ARBA00022448"/>
    </source>
</evidence>
<dbReference type="InterPro" id="IPR020846">
    <property type="entry name" value="MFS_dom"/>
</dbReference>
<comment type="caution">
    <text evidence="8">The sequence shown here is derived from an EMBL/GenBank/DDBJ whole genome shotgun (WGS) entry which is preliminary data.</text>
</comment>
<evidence type="ECO:0000256" key="3">
    <source>
        <dbReference type="ARBA" id="ARBA00022692"/>
    </source>
</evidence>
<feature type="transmembrane region" description="Helical" evidence="6">
    <location>
        <begin position="382"/>
        <end position="401"/>
    </location>
</feature>
<evidence type="ECO:0000259" key="7">
    <source>
        <dbReference type="PROSITE" id="PS50850"/>
    </source>
</evidence>
<dbReference type="CDD" id="cd06179">
    <property type="entry name" value="MFS_TRI12_like"/>
    <property type="match status" value="1"/>
</dbReference>
<evidence type="ECO:0000313" key="9">
    <source>
        <dbReference type="Proteomes" id="UP001583186"/>
    </source>
</evidence>
<dbReference type="PROSITE" id="PS00216">
    <property type="entry name" value="SUGAR_TRANSPORT_1"/>
    <property type="match status" value="1"/>
</dbReference>
<dbReference type="InterPro" id="IPR036259">
    <property type="entry name" value="MFS_trans_sf"/>
</dbReference>
<dbReference type="InterPro" id="IPR005829">
    <property type="entry name" value="Sugar_transporter_CS"/>
</dbReference>
<protein>
    <recommendedName>
        <fullName evidence="7">Major facilitator superfamily (MFS) profile domain-containing protein</fullName>
    </recommendedName>
</protein>
<keyword evidence="4 6" id="KW-1133">Transmembrane helix</keyword>
<dbReference type="InterPro" id="IPR010573">
    <property type="entry name" value="MFS_Str1/Tri12-like"/>
</dbReference>
<feature type="transmembrane region" description="Helical" evidence="6">
    <location>
        <begin position="68"/>
        <end position="86"/>
    </location>
</feature>
<feature type="transmembrane region" description="Helical" evidence="6">
    <location>
        <begin position="106"/>
        <end position="125"/>
    </location>
</feature>
<evidence type="ECO:0000256" key="6">
    <source>
        <dbReference type="SAM" id="Phobius"/>
    </source>
</evidence>
<accession>A0ABR3ZK34</accession>
<dbReference type="SUPFAM" id="SSF103473">
    <property type="entry name" value="MFS general substrate transporter"/>
    <property type="match status" value="1"/>
</dbReference>
<keyword evidence="2" id="KW-0813">Transport</keyword>
<dbReference type="PROSITE" id="PS50850">
    <property type="entry name" value="MFS"/>
    <property type="match status" value="1"/>
</dbReference>
<organism evidence="8 9">
    <name type="scientific">Sporothrix stenoceras</name>
    <dbReference type="NCBI Taxonomy" id="5173"/>
    <lineage>
        <taxon>Eukaryota</taxon>
        <taxon>Fungi</taxon>
        <taxon>Dikarya</taxon>
        <taxon>Ascomycota</taxon>
        <taxon>Pezizomycotina</taxon>
        <taxon>Sordariomycetes</taxon>
        <taxon>Sordariomycetidae</taxon>
        <taxon>Ophiostomatales</taxon>
        <taxon>Ophiostomataceae</taxon>
        <taxon>Sporothrix</taxon>
    </lineage>
</organism>
<dbReference type="Pfam" id="PF06609">
    <property type="entry name" value="TRI12"/>
    <property type="match status" value="1"/>
</dbReference>
<sequence length="609" mass="65625">MLSTDPNKDKAATELTVHNEIQPVLDTHVNKDYVPDEYREIDNGDIAVDALGGTVHDLPKGYYRSKNFIGTLIALCLALTSCYFGFVMPANVLGIINEDIGPNPNYVWVSMIVSWNLTQAVAFVLVGRLSDLLGRRWFFIGGNAIGLIGSIIACTAHNIPVLIIGTALIGIGAGVQLSFGIVIGELIPNKYRGLGISCIFVSALPTTAFGPVIIRAIIDNTKAGWRWSYYINVIILAITVALFYFCYHPPTYEQLHARSTRRVPWWKMVDFLGIILFTGGLLVFLLGLSWGGSVYPWKSGHVIGFLVGGAAMLILLVVWEIWGAGEYPLIPMKFFKNRQYIGTILTAAVGSMVYYSLLVLWPMQISVLYETDSMAIGWKSCIVSAASLLGQGLCGVLVRVLGRHKLQMMVGISTLTAFTGAMAATTPFTPHMAVAFIFLASVFLGYVENVALTIGPFCLDPGDLGLALGLLGATRSTLATTAQAIFVTILNNKLIVNIPKYVIPAVTNAGLPQSSVDALLAGLSVGNFTAVPDITPTIVMAAVASNKEAYSQSFKIVYLAAIAFGGCGILAALNAPNSESKFTDIIPRKMHDKNLDNKVAQSKVVDTEN</sequence>
<feature type="transmembrane region" description="Helical" evidence="6">
    <location>
        <begin position="159"/>
        <end position="182"/>
    </location>
</feature>
<evidence type="ECO:0000313" key="8">
    <source>
        <dbReference type="EMBL" id="KAL1901071.1"/>
    </source>
</evidence>
<keyword evidence="5 6" id="KW-0472">Membrane</keyword>
<gene>
    <name evidence="8" type="ORF">Sste5346_002138</name>
</gene>
<evidence type="ECO:0000256" key="5">
    <source>
        <dbReference type="ARBA" id="ARBA00023136"/>
    </source>
</evidence>
<feature type="domain" description="Major facilitator superfamily (MFS) profile" evidence="7">
    <location>
        <begin position="71"/>
        <end position="579"/>
    </location>
</feature>
<feature type="transmembrane region" description="Helical" evidence="6">
    <location>
        <begin position="340"/>
        <end position="362"/>
    </location>
</feature>
<keyword evidence="9" id="KW-1185">Reference proteome</keyword>
<reference evidence="8 9" key="1">
    <citation type="journal article" date="2024" name="IMA Fungus">
        <title>IMA Genome - F19 : A genome assembly and annotation guide to empower mycologists, including annotated draft genome sequences of Ceratocystis pirilliformis, Diaporthe australafricana, Fusarium ophioides, Paecilomyces lecythidis, and Sporothrix stenoceras.</title>
        <authorList>
            <person name="Aylward J."/>
            <person name="Wilson A.M."/>
            <person name="Visagie C.M."/>
            <person name="Spraker J."/>
            <person name="Barnes I."/>
            <person name="Buitendag C."/>
            <person name="Ceriani C."/>
            <person name="Del Mar Angel L."/>
            <person name="du Plessis D."/>
            <person name="Fuchs T."/>
            <person name="Gasser K."/>
            <person name="Kramer D."/>
            <person name="Li W."/>
            <person name="Munsamy K."/>
            <person name="Piso A."/>
            <person name="Price J.L."/>
            <person name="Sonnekus B."/>
            <person name="Thomas C."/>
            <person name="van der Nest A."/>
            <person name="van Dijk A."/>
            <person name="van Heerden A."/>
            <person name="van Vuuren N."/>
            <person name="Yilmaz N."/>
            <person name="Duong T.A."/>
            <person name="van der Merwe N.A."/>
            <person name="Wingfield M.J."/>
            <person name="Wingfield B.D."/>
        </authorList>
    </citation>
    <scope>NUCLEOTIDE SEQUENCE [LARGE SCALE GENOMIC DNA]</scope>
    <source>
        <strain evidence="8 9">CMW 5346</strain>
    </source>
</reference>
<dbReference type="PANTHER" id="PTHR23501">
    <property type="entry name" value="MAJOR FACILITATOR SUPERFAMILY"/>
    <property type="match status" value="1"/>
</dbReference>
<feature type="transmembrane region" description="Helical" evidence="6">
    <location>
        <begin position="229"/>
        <end position="247"/>
    </location>
</feature>
<feature type="transmembrane region" description="Helical" evidence="6">
    <location>
        <begin position="556"/>
        <end position="575"/>
    </location>
</feature>
<feature type="transmembrane region" description="Helical" evidence="6">
    <location>
        <begin position="302"/>
        <end position="319"/>
    </location>
</feature>
<feature type="transmembrane region" description="Helical" evidence="6">
    <location>
        <begin position="268"/>
        <end position="290"/>
    </location>
</feature>
<dbReference type="PANTHER" id="PTHR23501:SF109">
    <property type="entry name" value="MAJOR FACILITATOR SUPERFAMILY (MFS) PROFILE DOMAIN-CONTAINING PROTEIN-RELATED"/>
    <property type="match status" value="1"/>
</dbReference>
<evidence type="ECO:0000256" key="4">
    <source>
        <dbReference type="ARBA" id="ARBA00022989"/>
    </source>
</evidence>
<feature type="transmembrane region" description="Helical" evidence="6">
    <location>
        <begin position="194"/>
        <end position="217"/>
    </location>
</feature>